<evidence type="ECO:0000256" key="1">
    <source>
        <dbReference type="ARBA" id="ARBA00004071"/>
    </source>
</evidence>
<dbReference type="EMBL" id="JBHTAX010000004">
    <property type="protein sequence ID" value="MFC7192237.1"/>
    <property type="molecule type" value="Genomic_DNA"/>
</dbReference>
<dbReference type="SUPFAM" id="SSF51445">
    <property type="entry name" value="(Trans)glycosidases"/>
    <property type="match status" value="1"/>
</dbReference>
<evidence type="ECO:0000313" key="11">
    <source>
        <dbReference type="Proteomes" id="UP001596417"/>
    </source>
</evidence>
<organism evidence="10 11">
    <name type="scientific">Halocatena marina</name>
    <dbReference type="NCBI Taxonomy" id="2934937"/>
    <lineage>
        <taxon>Archaea</taxon>
        <taxon>Methanobacteriati</taxon>
        <taxon>Methanobacteriota</taxon>
        <taxon>Stenosarchaea group</taxon>
        <taxon>Halobacteria</taxon>
        <taxon>Halobacteriales</taxon>
        <taxon>Natronomonadaceae</taxon>
        <taxon>Halocatena</taxon>
    </lineage>
</organism>
<feature type="domain" description="Alpha-L-fucosidase C-terminal" evidence="9">
    <location>
        <begin position="181"/>
        <end position="262"/>
    </location>
</feature>
<dbReference type="Pfam" id="PF01120">
    <property type="entry name" value="Alpha_L_fucos"/>
    <property type="match status" value="1"/>
</dbReference>
<dbReference type="PANTHER" id="PTHR10030">
    <property type="entry name" value="ALPHA-L-FUCOSIDASE"/>
    <property type="match status" value="1"/>
</dbReference>
<evidence type="ECO:0000256" key="6">
    <source>
        <dbReference type="ARBA" id="ARBA00023295"/>
    </source>
</evidence>
<sequence length="269" mass="30004">MNAKHRELIRKYDPDLLWFDVPKAEGKHLHAQELIADYYNRAAEQNKEVAVNDRASTDTIGPTIDVENNESEDTHGDFITPEYATFDEIRDEPWEGTRGIGHSFGYNAAEGEDDHLSRKELIHSFVDIVSKNGNLLINVGPKADGTIPEIQKNRLQALGNWLDVNGEAIFESRPWTIAEDDKSDTAVRYTHRSGVLYAIALDWPGDTLSLSVPAHADLAEAPDVTLLTGDGKRSLTATLVDDQLAIELPERPDHDHAYAVRIDGIENTR</sequence>
<dbReference type="Gene3D" id="3.20.20.80">
    <property type="entry name" value="Glycosidases"/>
    <property type="match status" value="1"/>
</dbReference>
<feature type="region of interest" description="Disordered" evidence="7">
    <location>
        <begin position="49"/>
        <end position="76"/>
    </location>
</feature>
<dbReference type="PANTHER" id="PTHR10030:SF37">
    <property type="entry name" value="ALPHA-L-FUCOSIDASE-RELATED"/>
    <property type="match status" value="1"/>
</dbReference>
<evidence type="ECO:0000259" key="8">
    <source>
        <dbReference type="Pfam" id="PF01120"/>
    </source>
</evidence>
<proteinExistence type="inferred from homology"/>
<dbReference type="InterPro" id="IPR057739">
    <property type="entry name" value="Glyco_hydro_29_N"/>
</dbReference>
<dbReference type="SMART" id="SM00812">
    <property type="entry name" value="Alpha_L_fucos"/>
    <property type="match status" value="1"/>
</dbReference>
<keyword evidence="11" id="KW-1185">Reference proteome</keyword>
<protein>
    <recommendedName>
        <fullName evidence="3">alpha-L-fucosidase</fullName>
        <ecNumber evidence="3">3.2.1.51</ecNumber>
    </recommendedName>
</protein>
<dbReference type="InterPro" id="IPR016286">
    <property type="entry name" value="FUC_metazoa-typ"/>
</dbReference>
<dbReference type="Pfam" id="PF16757">
    <property type="entry name" value="Fucosidase_C"/>
    <property type="match status" value="1"/>
</dbReference>
<evidence type="ECO:0000259" key="9">
    <source>
        <dbReference type="Pfam" id="PF16757"/>
    </source>
</evidence>
<evidence type="ECO:0000256" key="5">
    <source>
        <dbReference type="ARBA" id="ARBA00022801"/>
    </source>
</evidence>
<comment type="caution">
    <text evidence="10">The sequence shown here is derived from an EMBL/GenBank/DDBJ whole genome shotgun (WGS) entry which is preliminary data.</text>
</comment>
<dbReference type="Gene3D" id="2.60.40.1180">
    <property type="entry name" value="Golgi alpha-mannosidase II"/>
    <property type="match status" value="1"/>
</dbReference>
<evidence type="ECO:0000313" key="10">
    <source>
        <dbReference type="EMBL" id="MFC7192237.1"/>
    </source>
</evidence>
<feature type="domain" description="Glycoside hydrolase family 29 N-terminal" evidence="8">
    <location>
        <begin position="2"/>
        <end position="167"/>
    </location>
</feature>
<keyword evidence="6" id="KW-0326">Glycosidase</keyword>
<dbReference type="PRINTS" id="PR00741">
    <property type="entry name" value="GLHYDRLASE29"/>
</dbReference>
<dbReference type="InterPro" id="IPR013780">
    <property type="entry name" value="Glyco_hydro_b"/>
</dbReference>
<gene>
    <name evidence="10" type="ORF">ACFQL7_22070</name>
</gene>
<dbReference type="InterPro" id="IPR000933">
    <property type="entry name" value="Glyco_hydro_29"/>
</dbReference>
<dbReference type="Proteomes" id="UP001596417">
    <property type="component" value="Unassembled WGS sequence"/>
</dbReference>
<comment type="function">
    <text evidence="1">Alpha-L-fucosidase is responsible for hydrolyzing the alpha-1,6-linked fucose joined to the reducing-end N-acetylglucosamine of the carbohydrate moieties of glycoproteins.</text>
</comment>
<dbReference type="InterPro" id="IPR017853">
    <property type="entry name" value="GH"/>
</dbReference>
<accession>A0ABD5YV01</accession>
<dbReference type="RefSeq" id="WP_390206683.1">
    <property type="nucleotide sequence ID" value="NZ_JBHSZC010000003.1"/>
</dbReference>
<dbReference type="EC" id="3.2.1.51" evidence="3"/>
<comment type="similarity">
    <text evidence="2">Belongs to the glycosyl hydrolase 29 family.</text>
</comment>
<evidence type="ECO:0000256" key="4">
    <source>
        <dbReference type="ARBA" id="ARBA00022729"/>
    </source>
</evidence>
<dbReference type="GO" id="GO:0004553">
    <property type="term" value="F:hydrolase activity, hydrolyzing O-glycosyl compounds"/>
    <property type="evidence" value="ECO:0007669"/>
    <property type="project" value="UniProtKB-ARBA"/>
</dbReference>
<reference evidence="10 11" key="1">
    <citation type="journal article" date="2019" name="Int. J. Syst. Evol. Microbiol.">
        <title>The Global Catalogue of Microorganisms (GCM) 10K type strain sequencing project: providing services to taxonomists for standard genome sequencing and annotation.</title>
        <authorList>
            <consortium name="The Broad Institute Genomics Platform"/>
            <consortium name="The Broad Institute Genome Sequencing Center for Infectious Disease"/>
            <person name="Wu L."/>
            <person name="Ma J."/>
        </authorList>
    </citation>
    <scope>NUCLEOTIDE SEQUENCE [LARGE SCALE GENOMIC DNA]</scope>
    <source>
        <strain evidence="10 11">RDMS1</strain>
    </source>
</reference>
<dbReference type="InterPro" id="IPR031919">
    <property type="entry name" value="Fucosidase_C"/>
</dbReference>
<keyword evidence="4" id="KW-0732">Signal</keyword>
<dbReference type="AlphaFoldDB" id="A0ABD5YV01"/>
<name>A0ABD5YV01_9EURY</name>
<keyword evidence="5" id="KW-0378">Hydrolase</keyword>
<evidence type="ECO:0000256" key="2">
    <source>
        <dbReference type="ARBA" id="ARBA00007951"/>
    </source>
</evidence>
<evidence type="ECO:0000256" key="3">
    <source>
        <dbReference type="ARBA" id="ARBA00012662"/>
    </source>
</evidence>
<evidence type="ECO:0000256" key="7">
    <source>
        <dbReference type="SAM" id="MobiDB-lite"/>
    </source>
</evidence>